<dbReference type="PROSITE" id="PS00072">
    <property type="entry name" value="ACYL_COA_DH_1"/>
    <property type="match status" value="1"/>
</dbReference>
<feature type="domain" description="Acyl-CoA dehydrogenase/oxidase N-terminal" evidence="6">
    <location>
        <begin position="16"/>
        <end position="127"/>
    </location>
</feature>
<evidence type="ECO:0000256" key="4">
    <source>
        <dbReference type="ARBA" id="ARBA00023002"/>
    </source>
</evidence>
<comment type="caution">
    <text evidence="7">The sequence shown here is derived from an EMBL/GenBank/DDBJ whole genome shotgun (WGS) entry which is preliminary data.</text>
</comment>
<evidence type="ECO:0000256" key="2">
    <source>
        <dbReference type="ARBA" id="ARBA00022630"/>
    </source>
</evidence>
<dbReference type="Gene3D" id="2.40.110.10">
    <property type="entry name" value="Butyryl-CoA Dehydrogenase, subunit A, domain 2"/>
    <property type="match status" value="1"/>
</dbReference>
<sequence length="385" mass="41860">MTLTIVPTAVPLPQAAELLREEIRNFLAAEGTAGSFVPRVDNWLQGWDPDFTRKLAVRGWVGMTIPTEYGGGGQSPLRRYVVIEELLASGAPIAAHWIADRQIAPSLLRYGSDYQKQRYLPGIARGEIYFGIGMSEPDAGSDLASVRTRATQVDGGWRISGTKVWTSGAHNAHAFFVLARTEPLDTANRHAGLSQFIVELRQPQIEVRPIRLLSGEQHFNEVIIDDLFVPDALVLGEIGSGWKQVTSELSYERSGPERILSTFPLLAAAIGELRRTDAATSERARWGSLVGRLWTLRQLSISIAGALSRGEQADTSAAVVKELGTRLEGDIVEAVAESFSTEPDPDGEGVPRMLAEAILQMPGFTLRGGTNEILQGVIARAIGLR</sequence>
<gene>
    <name evidence="7" type="ORF">WSS_A27000</name>
</gene>
<dbReference type="PANTHER" id="PTHR43292">
    <property type="entry name" value="ACYL-COA DEHYDROGENASE"/>
    <property type="match status" value="1"/>
</dbReference>
<protein>
    <submittedName>
        <fullName evidence="7">Acyl-CoA dehydrogenase</fullName>
    </submittedName>
</protein>
<dbReference type="AlphaFoldDB" id="K8XR77"/>
<evidence type="ECO:0000259" key="6">
    <source>
        <dbReference type="Pfam" id="PF02771"/>
    </source>
</evidence>
<dbReference type="GO" id="GO:0003995">
    <property type="term" value="F:acyl-CoA dehydrogenase activity"/>
    <property type="evidence" value="ECO:0007669"/>
    <property type="project" value="InterPro"/>
</dbReference>
<reference evidence="7 8" key="1">
    <citation type="journal article" date="2013" name="Genome Announc.">
        <title>Draft Genome Sequence of Rhodococcus opacus Strain M213 Shows a Diverse Catabolic Potential.</title>
        <authorList>
            <person name="Pathak A."/>
            <person name="Green S.J."/>
            <person name="Ogram A."/>
            <person name="Chauhan A."/>
        </authorList>
    </citation>
    <scope>NUCLEOTIDE SEQUENCE [LARGE SCALE GENOMIC DNA]</scope>
    <source>
        <strain evidence="7 8">M213</strain>
    </source>
</reference>
<keyword evidence="3" id="KW-0274">FAD</keyword>
<dbReference type="PANTHER" id="PTHR43292:SF4">
    <property type="entry name" value="ACYL-COA DEHYDROGENASE FADE34"/>
    <property type="match status" value="1"/>
</dbReference>
<dbReference type="InterPro" id="IPR046373">
    <property type="entry name" value="Acyl-CoA_Oxase/DH_mid-dom_sf"/>
</dbReference>
<name>K8XR77_RHOOP</name>
<dbReference type="FunFam" id="2.40.110.10:FF:000011">
    <property type="entry name" value="Acyl-CoA dehydrogenase FadE34"/>
    <property type="match status" value="1"/>
</dbReference>
<evidence type="ECO:0000313" key="8">
    <source>
        <dbReference type="Proteomes" id="UP000005951"/>
    </source>
</evidence>
<evidence type="ECO:0000256" key="1">
    <source>
        <dbReference type="ARBA" id="ARBA00001974"/>
    </source>
</evidence>
<feature type="domain" description="Acyl-CoA oxidase/dehydrogenase middle" evidence="5">
    <location>
        <begin position="132"/>
        <end position="224"/>
    </location>
</feature>
<dbReference type="RefSeq" id="WP_005261030.1">
    <property type="nucleotide sequence ID" value="NZ_AJYC02000082.1"/>
</dbReference>
<dbReference type="Pfam" id="PF02770">
    <property type="entry name" value="Acyl-CoA_dh_M"/>
    <property type="match status" value="1"/>
</dbReference>
<dbReference type="InterPro" id="IPR013786">
    <property type="entry name" value="AcylCoA_DH/ox_N"/>
</dbReference>
<organism evidence="7 8">
    <name type="scientific">Rhodococcus opacus M213</name>
    <dbReference type="NCBI Taxonomy" id="1129896"/>
    <lineage>
        <taxon>Bacteria</taxon>
        <taxon>Bacillati</taxon>
        <taxon>Actinomycetota</taxon>
        <taxon>Actinomycetes</taxon>
        <taxon>Mycobacteriales</taxon>
        <taxon>Nocardiaceae</taxon>
        <taxon>Rhodococcus</taxon>
    </lineage>
</organism>
<proteinExistence type="predicted"/>
<evidence type="ECO:0000256" key="3">
    <source>
        <dbReference type="ARBA" id="ARBA00022827"/>
    </source>
</evidence>
<dbReference type="GO" id="GO:0005886">
    <property type="term" value="C:plasma membrane"/>
    <property type="evidence" value="ECO:0007669"/>
    <property type="project" value="TreeGrafter"/>
</dbReference>
<dbReference type="InterPro" id="IPR052161">
    <property type="entry name" value="Mycobact_Acyl-CoA_DH"/>
</dbReference>
<dbReference type="Pfam" id="PF02771">
    <property type="entry name" value="Acyl-CoA_dh_N"/>
    <property type="match status" value="1"/>
</dbReference>
<evidence type="ECO:0000313" key="7">
    <source>
        <dbReference type="EMBL" id="EKT79520.1"/>
    </source>
</evidence>
<keyword evidence="2" id="KW-0285">Flavoprotein</keyword>
<dbReference type="EMBL" id="AJYC02000082">
    <property type="protein sequence ID" value="EKT79520.1"/>
    <property type="molecule type" value="Genomic_DNA"/>
</dbReference>
<dbReference type="InterPro" id="IPR006089">
    <property type="entry name" value="Acyl-CoA_DH_CS"/>
</dbReference>
<accession>K8XR77</accession>
<dbReference type="SUPFAM" id="SSF56645">
    <property type="entry name" value="Acyl-CoA dehydrogenase NM domain-like"/>
    <property type="match status" value="1"/>
</dbReference>
<comment type="cofactor">
    <cofactor evidence="1">
        <name>FAD</name>
        <dbReference type="ChEBI" id="CHEBI:57692"/>
    </cofactor>
</comment>
<dbReference type="Gene3D" id="1.10.540.10">
    <property type="entry name" value="Acyl-CoA dehydrogenase/oxidase, N-terminal domain"/>
    <property type="match status" value="1"/>
</dbReference>
<dbReference type="Proteomes" id="UP000005951">
    <property type="component" value="Unassembled WGS sequence"/>
</dbReference>
<evidence type="ECO:0000259" key="5">
    <source>
        <dbReference type="Pfam" id="PF02770"/>
    </source>
</evidence>
<keyword evidence="4" id="KW-0560">Oxidoreductase</keyword>
<dbReference type="InterPro" id="IPR009100">
    <property type="entry name" value="AcylCoA_DH/oxidase_NM_dom_sf"/>
</dbReference>
<dbReference type="InterPro" id="IPR006091">
    <property type="entry name" value="Acyl-CoA_Oxase/DH_mid-dom"/>
</dbReference>
<dbReference type="Gene3D" id="1.20.140.10">
    <property type="entry name" value="Butyryl-CoA Dehydrogenase, subunit A, domain 3"/>
    <property type="match status" value="1"/>
</dbReference>
<dbReference type="GO" id="GO:0050660">
    <property type="term" value="F:flavin adenine dinucleotide binding"/>
    <property type="evidence" value="ECO:0007669"/>
    <property type="project" value="InterPro"/>
</dbReference>
<dbReference type="InterPro" id="IPR037069">
    <property type="entry name" value="AcylCoA_DH/ox_N_sf"/>
</dbReference>